<dbReference type="Proteomes" id="UP000263486">
    <property type="component" value="Unassembled WGS sequence"/>
</dbReference>
<dbReference type="RefSeq" id="WP_114641220.1">
    <property type="nucleotide sequence ID" value="NZ_JAACIO010000002.1"/>
</dbReference>
<evidence type="ECO:0000259" key="1">
    <source>
        <dbReference type="Pfam" id="PF04071"/>
    </source>
</evidence>
<reference evidence="2 3" key="1">
    <citation type="submission" date="2018-08" db="EMBL/GenBank/DDBJ databases">
        <title>Draft genome sequence of Psychrilyobacter sp. strain SD5 isolated from Black Sea water.</title>
        <authorList>
            <person name="Yadav S."/>
            <person name="Villanueva L."/>
            <person name="Damste J.S.S."/>
        </authorList>
    </citation>
    <scope>NUCLEOTIDE SEQUENCE [LARGE SCALE GENOMIC DNA]</scope>
    <source>
        <strain evidence="2 3">SD5</strain>
    </source>
</reference>
<sequence>MANFKFVQNKKCEYFPCHTVADESKFNCLFCYCPLYMLGEECGGNFKYTHGIKDCSNCIITHMKDTGYDFVQQKMLTVIDIVQNEYLDKHRDEEKVNIK</sequence>
<protein>
    <submittedName>
        <fullName evidence="2">Metal-binding protein</fullName>
    </submittedName>
</protein>
<name>A0ABX9KLQ6_9FUSO</name>
<dbReference type="Pfam" id="PF04071">
    <property type="entry name" value="zf-like"/>
    <property type="match status" value="1"/>
</dbReference>
<proteinExistence type="predicted"/>
<comment type="caution">
    <text evidence="2">The sequence shown here is derived from an EMBL/GenBank/DDBJ whole genome shotgun (WGS) entry which is preliminary data.</text>
</comment>
<gene>
    <name evidence="2" type="ORF">DYH56_02250</name>
</gene>
<dbReference type="InterPro" id="IPR007212">
    <property type="entry name" value="Zf-like"/>
</dbReference>
<evidence type="ECO:0000313" key="2">
    <source>
        <dbReference type="EMBL" id="REI42989.1"/>
    </source>
</evidence>
<evidence type="ECO:0000313" key="3">
    <source>
        <dbReference type="Proteomes" id="UP000263486"/>
    </source>
</evidence>
<feature type="domain" description="Cysteine-rich small" evidence="1">
    <location>
        <begin position="4"/>
        <end position="84"/>
    </location>
</feature>
<accession>A0ABX9KLQ6</accession>
<organism evidence="2 3">
    <name type="scientific">Psychrilyobacter piezotolerans</name>
    <dbReference type="NCBI Taxonomy" id="2293438"/>
    <lineage>
        <taxon>Bacteria</taxon>
        <taxon>Fusobacteriati</taxon>
        <taxon>Fusobacteriota</taxon>
        <taxon>Fusobacteriia</taxon>
        <taxon>Fusobacteriales</taxon>
        <taxon>Fusobacteriaceae</taxon>
        <taxon>Psychrilyobacter</taxon>
    </lineage>
</organism>
<keyword evidence="3" id="KW-1185">Reference proteome</keyword>
<dbReference type="EMBL" id="QUAJ01000002">
    <property type="protein sequence ID" value="REI42989.1"/>
    <property type="molecule type" value="Genomic_DNA"/>
</dbReference>